<keyword evidence="2" id="KW-0812">Transmembrane</keyword>
<feature type="domain" description="DUF1996" evidence="3">
    <location>
        <begin position="16"/>
        <end position="215"/>
    </location>
</feature>
<evidence type="ECO:0000313" key="4">
    <source>
        <dbReference type="EMBL" id="GJN89315.1"/>
    </source>
</evidence>
<name>A0AAV5G9U5_9BASI</name>
<keyword evidence="2" id="KW-0472">Membrane</keyword>
<gene>
    <name evidence="4" type="ORF">Rhopal_002295-T1</name>
</gene>
<protein>
    <recommendedName>
        <fullName evidence="3">DUF1996 domain-containing protein</fullName>
    </recommendedName>
</protein>
<dbReference type="PANTHER" id="PTHR43662">
    <property type="match status" value="1"/>
</dbReference>
<feature type="compositionally biased region" description="Gly residues" evidence="1">
    <location>
        <begin position="371"/>
        <end position="382"/>
    </location>
</feature>
<evidence type="ECO:0000313" key="5">
    <source>
        <dbReference type="Proteomes" id="UP001342314"/>
    </source>
</evidence>
<feature type="region of interest" description="Disordered" evidence="1">
    <location>
        <begin position="311"/>
        <end position="401"/>
    </location>
</feature>
<feature type="transmembrane region" description="Helical" evidence="2">
    <location>
        <begin position="411"/>
        <end position="431"/>
    </location>
</feature>
<sequence>MAPLSLTHSLLCCRNSIQGGSNFNLDMDFEDARASKCSSVWFQWKNGSFTSIDGGGMTIYYLPRSHETDTNKVQAFPTGFRMLAGNPYKRSFDGSQMSKNIGINCIGGSGKNPWFPTENCPDGLRMEVMFPSCWNGKDVDAPNHASHVEYPENNESGPCPADFPVRIETLFYEIWYSVDPWKDKWGEAMNTSQPFVFSMGDPTGYGLHGDFLNGWDVDVLQEAIDTCTDGSGVIEKCPVFEFFSDKTQQDRCWQTLAIDEQATGTLDKLPGCNPVDCGPGDITVCTDNDLPSINSQITVYGGRIDANQTFDVVKSGGSSNNNGGGSGTENVKQEDGEATEGSKPTGTSGSSGGGRGDTATRSSSTATATAGSGGGSSGGNTGGDSAAESAESPDASSGFSLPSLEDGNGQLVWGLILAAVVLAAFVVIWMCRCGLCRQSREKFLASNSDEEKAESREGLAIFRLL</sequence>
<dbReference type="Proteomes" id="UP001342314">
    <property type="component" value="Unassembled WGS sequence"/>
</dbReference>
<evidence type="ECO:0000256" key="2">
    <source>
        <dbReference type="SAM" id="Phobius"/>
    </source>
</evidence>
<feature type="compositionally biased region" description="Low complexity" evidence="1">
    <location>
        <begin position="357"/>
        <end position="370"/>
    </location>
</feature>
<feature type="compositionally biased region" description="Low complexity" evidence="1">
    <location>
        <begin position="383"/>
        <end position="397"/>
    </location>
</feature>
<dbReference type="AlphaFoldDB" id="A0AAV5G9U5"/>
<evidence type="ECO:0000259" key="3">
    <source>
        <dbReference type="Pfam" id="PF09362"/>
    </source>
</evidence>
<comment type="caution">
    <text evidence="4">The sequence shown here is derived from an EMBL/GenBank/DDBJ whole genome shotgun (WGS) entry which is preliminary data.</text>
</comment>
<dbReference type="EMBL" id="BQKY01000004">
    <property type="protein sequence ID" value="GJN89315.1"/>
    <property type="molecule type" value="Genomic_DNA"/>
</dbReference>
<keyword evidence="5" id="KW-1185">Reference proteome</keyword>
<dbReference type="PANTHER" id="PTHR43662:SF3">
    <property type="entry name" value="DOMAIN PROTEIN, PUTATIVE (AFU_ORTHOLOGUE AFUA_6G11970)-RELATED"/>
    <property type="match status" value="1"/>
</dbReference>
<reference evidence="4 5" key="1">
    <citation type="submission" date="2021-12" db="EMBL/GenBank/DDBJ databases">
        <title>High titer production of polyol ester of fatty acids by Rhodotorula paludigena BS15 towards product separation-free biomass refinery.</title>
        <authorList>
            <person name="Mano J."/>
            <person name="Ono H."/>
            <person name="Tanaka T."/>
            <person name="Naito K."/>
            <person name="Sushida H."/>
            <person name="Ike M."/>
            <person name="Tokuyasu K."/>
            <person name="Kitaoka M."/>
        </authorList>
    </citation>
    <scope>NUCLEOTIDE SEQUENCE [LARGE SCALE GENOMIC DNA]</scope>
    <source>
        <strain evidence="4 5">BS15</strain>
    </source>
</reference>
<proteinExistence type="predicted"/>
<accession>A0AAV5G9U5</accession>
<organism evidence="4 5">
    <name type="scientific">Rhodotorula paludigena</name>
    <dbReference type="NCBI Taxonomy" id="86838"/>
    <lineage>
        <taxon>Eukaryota</taxon>
        <taxon>Fungi</taxon>
        <taxon>Dikarya</taxon>
        <taxon>Basidiomycota</taxon>
        <taxon>Pucciniomycotina</taxon>
        <taxon>Microbotryomycetes</taxon>
        <taxon>Sporidiobolales</taxon>
        <taxon>Sporidiobolaceae</taxon>
        <taxon>Rhodotorula</taxon>
    </lineage>
</organism>
<evidence type="ECO:0000256" key="1">
    <source>
        <dbReference type="SAM" id="MobiDB-lite"/>
    </source>
</evidence>
<dbReference type="Pfam" id="PF09362">
    <property type="entry name" value="DUF1996"/>
    <property type="match status" value="1"/>
</dbReference>
<dbReference type="InterPro" id="IPR018535">
    <property type="entry name" value="DUF1996"/>
</dbReference>
<keyword evidence="2" id="KW-1133">Transmembrane helix</keyword>